<keyword evidence="2" id="KW-1185">Reference proteome</keyword>
<proteinExistence type="predicted"/>
<comment type="caution">
    <text evidence="1">The sequence shown here is derived from an EMBL/GenBank/DDBJ whole genome shotgun (WGS) entry which is preliminary data.</text>
</comment>
<evidence type="ECO:0000313" key="1">
    <source>
        <dbReference type="EMBL" id="MBP1932064.1"/>
    </source>
</evidence>
<organism evidence="1 2">
    <name type="scientific">Ammoniphilus resinae</name>
    <dbReference type="NCBI Taxonomy" id="861532"/>
    <lineage>
        <taxon>Bacteria</taxon>
        <taxon>Bacillati</taxon>
        <taxon>Bacillota</taxon>
        <taxon>Bacilli</taxon>
        <taxon>Bacillales</taxon>
        <taxon>Paenibacillaceae</taxon>
        <taxon>Aneurinibacillus group</taxon>
        <taxon>Ammoniphilus</taxon>
    </lineage>
</organism>
<protein>
    <submittedName>
        <fullName evidence="1">Uncharacterized protein</fullName>
    </submittedName>
</protein>
<gene>
    <name evidence="1" type="ORF">J2Z37_002065</name>
</gene>
<dbReference type="Proteomes" id="UP001519343">
    <property type="component" value="Unassembled WGS sequence"/>
</dbReference>
<sequence length="43" mass="4831">MHSAITTRAVACRLENTVIFILITVVFQAFTVDFPIDTIEMDS</sequence>
<reference evidence="1 2" key="1">
    <citation type="submission" date="2021-03" db="EMBL/GenBank/DDBJ databases">
        <title>Genomic Encyclopedia of Type Strains, Phase IV (KMG-IV): sequencing the most valuable type-strain genomes for metagenomic binning, comparative biology and taxonomic classification.</title>
        <authorList>
            <person name="Goeker M."/>
        </authorList>
    </citation>
    <scope>NUCLEOTIDE SEQUENCE [LARGE SCALE GENOMIC DNA]</scope>
    <source>
        <strain evidence="1 2">DSM 24738</strain>
    </source>
</reference>
<accession>A0ABS4GP79</accession>
<evidence type="ECO:0000313" key="2">
    <source>
        <dbReference type="Proteomes" id="UP001519343"/>
    </source>
</evidence>
<name>A0ABS4GP79_9BACL</name>
<dbReference type="EMBL" id="JAGGKT010000005">
    <property type="protein sequence ID" value="MBP1932064.1"/>
    <property type="molecule type" value="Genomic_DNA"/>
</dbReference>